<dbReference type="Proteomes" id="UP000185024">
    <property type="component" value="Unassembled WGS sequence"/>
</dbReference>
<organism evidence="2 3">
    <name type="scientific">Vreelandella aquamarina</name>
    <dbReference type="NCBI Taxonomy" id="77097"/>
    <lineage>
        <taxon>Bacteria</taxon>
        <taxon>Pseudomonadati</taxon>
        <taxon>Pseudomonadota</taxon>
        <taxon>Gammaproteobacteria</taxon>
        <taxon>Oceanospirillales</taxon>
        <taxon>Halomonadaceae</taxon>
        <taxon>Vreelandella</taxon>
    </lineage>
</organism>
<sequence length="174" mass="19713">MLVVIWRDQSTGYATLSTALHTQELSLTRCVHNQANCLVLTERREHAETLATLLDAESISSVILRGGMRAKERQLAEKELHRVQVIVATGKYIGEGFDLPRLDTLFLALPIAWKGTLSQYAGRIHRAVEGKQEVTVYDYLDTGLPMLERMFRKREKGYKAMGYQFVSSGQTRLL</sequence>
<evidence type="ECO:0000259" key="1">
    <source>
        <dbReference type="PROSITE" id="PS51194"/>
    </source>
</evidence>
<keyword evidence="2" id="KW-0347">Helicase</keyword>
<dbReference type="InterPro" id="IPR001650">
    <property type="entry name" value="Helicase_C-like"/>
</dbReference>
<dbReference type="InterPro" id="IPR027417">
    <property type="entry name" value="P-loop_NTPase"/>
</dbReference>
<reference evidence="2 3" key="1">
    <citation type="submission" date="2016-11" db="EMBL/GenBank/DDBJ databases">
        <authorList>
            <person name="Jaros S."/>
            <person name="Januszkiewicz K."/>
            <person name="Wedrychowicz H."/>
        </authorList>
    </citation>
    <scope>NUCLEOTIDE SEQUENCE [LARGE SCALE GENOMIC DNA]</scope>
    <source>
        <strain evidence="2 3">ACAM 239</strain>
    </source>
</reference>
<dbReference type="AlphaFoldDB" id="A0A1N6CPE0"/>
<dbReference type="RefSeq" id="WP_074211072.1">
    <property type="nucleotide sequence ID" value="NZ_FSQX01000001.1"/>
</dbReference>
<dbReference type="PROSITE" id="PS51194">
    <property type="entry name" value="HELICASE_CTER"/>
    <property type="match status" value="1"/>
</dbReference>
<evidence type="ECO:0000313" key="2">
    <source>
        <dbReference type="EMBL" id="SIN60234.1"/>
    </source>
</evidence>
<dbReference type="Pfam" id="PF00271">
    <property type="entry name" value="Helicase_C"/>
    <property type="match status" value="1"/>
</dbReference>
<keyword evidence="2" id="KW-0547">Nucleotide-binding</keyword>
<protein>
    <submittedName>
        <fullName evidence="2">Helicase conserved C-terminal domain-containing protein</fullName>
    </submittedName>
</protein>
<dbReference type="SUPFAM" id="SSF52540">
    <property type="entry name" value="P-loop containing nucleoside triphosphate hydrolases"/>
    <property type="match status" value="1"/>
</dbReference>
<dbReference type="EMBL" id="FSQX01000001">
    <property type="protein sequence ID" value="SIN60234.1"/>
    <property type="molecule type" value="Genomic_DNA"/>
</dbReference>
<evidence type="ECO:0000313" key="3">
    <source>
        <dbReference type="Proteomes" id="UP000185024"/>
    </source>
</evidence>
<feature type="domain" description="Helicase C-terminal" evidence="1">
    <location>
        <begin position="26"/>
        <end position="174"/>
    </location>
</feature>
<keyword evidence="2" id="KW-0067">ATP-binding</keyword>
<dbReference type="GO" id="GO:0004386">
    <property type="term" value="F:helicase activity"/>
    <property type="evidence" value="ECO:0007669"/>
    <property type="project" value="UniProtKB-KW"/>
</dbReference>
<proteinExistence type="predicted"/>
<dbReference type="CDD" id="cd18785">
    <property type="entry name" value="SF2_C"/>
    <property type="match status" value="1"/>
</dbReference>
<dbReference type="Gene3D" id="3.40.50.300">
    <property type="entry name" value="P-loop containing nucleotide triphosphate hydrolases"/>
    <property type="match status" value="1"/>
</dbReference>
<accession>A0A1N6CPE0</accession>
<name>A0A1N6CPE0_9GAMM</name>
<keyword evidence="2" id="KW-0378">Hydrolase</keyword>
<gene>
    <name evidence="2" type="ORF">SAMN05878438_0043</name>
</gene>